<accession>A0A2J6SJ48</accession>
<dbReference type="PANTHER" id="PTHR37957">
    <property type="entry name" value="BLR7070 PROTEIN"/>
    <property type="match status" value="1"/>
</dbReference>
<proteinExistence type="predicted"/>
<evidence type="ECO:0000313" key="3">
    <source>
        <dbReference type="Proteomes" id="UP000235371"/>
    </source>
</evidence>
<dbReference type="EMBL" id="KZ613913">
    <property type="protein sequence ID" value="PMD50786.1"/>
    <property type="molecule type" value="Genomic_DNA"/>
</dbReference>
<feature type="domain" description="Phytase-like" evidence="1">
    <location>
        <begin position="11"/>
        <end position="317"/>
    </location>
</feature>
<organism evidence="2 3">
    <name type="scientific">Hyaloscypha bicolor E</name>
    <dbReference type="NCBI Taxonomy" id="1095630"/>
    <lineage>
        <taxon>Eukaryota</taxon>
        <taxon>Fungi</taxon>
        <taxon>Dikarya</taxon>
        <taxon>Ascomycota</taxon>
        <taxon>Pezizomycotina</taxon>
        <taxon>Leotiomycetes</taxon>
        <taxon>Helotiales</taxon>
        <taxon>Hyaloscyphaceae</taxon>
        <taxon>Hyaloscypha</taxon>
        <taxon>Hyaloscypha bicolor</taxon>
    </lineage>
</organism>
<dbReference type="Proteomes" id="UP000235371">
    <property type="component" value="Unassembled WGS sequence"/>
</dbReference>
<dbReference type="OrthoDB" id="425936at2759"/>
<dbReference type="AlphaFoldDB" id="A0A2J6SJ48"/>
<dbReference type="Pfam" id="PF13449">
    <property type="entry name" value="Phytase-like"/>
    <property type="match status" value="1"/>
</dbReference>
<evidence type="ECO:0000313" key="2">
    <source>
        <dbReference type="EMBL" id="PMD50786.1"/>
    </source>
</evidence>
<sequence>MWEKNKDGSYKGVLYALPDRGWQGTINYQPRIHKFGITFTPKPSATVAAPSGPNLVFTYMDTTLLYGPDGKTPCTGLDADPTGHISYPGFPPLPGATFLGDGWGNGNTIQRAITIDGEGLALGNDGTFWISDEYGPYVYQFKPNGKMITAIRPVDAIIPMRNGTESFSANSPYLFPGPPGFGNGVIPADNPTGRDNNKGFEGMTLSGDRKTLFVALQAADNQEGGLKATGRRYIRLLKYDITVSSSPRFAREYVVPLPFQNAAHTKVAAESEIFHIQDGSFFILARDSGAGHGQASPTSVYRHIDIFNVDLATNIKGQHDCSTCAIADANGVLNTGITPAEYCSFIDFNINAQLNRFGVHNGGVQDQFLLNEKWESIGMVPVDGKHGDDDEWFVFSLSDNDFITQDGFLNFGQSPYKDASGFNLDNQALVFRIKLPIHSAPFPV</sequence>
<reference evidence="2 3" key="1">
    <citation type="submission" date="2016-04" db="EMBL/GenBank/DDBJ databases">
        <title>A degradative enzymes factory behind the ericoid mycorrhizal symbiosis.</title>
        <authorList>
            <consortium name="DOE Joint Genome Institute"/>
            <person name="Martino E."/>
            <person name="Morin E."/>
            <person name="Grelet G."/>
            <person name="Kuo A."/>
            <person name="Kohler A."/>
            <person name="Daghino S."/>
            <person name="Barry K."/>
            <person name="Choi C."/>
            <person name="Cichocki N."/>
            <person name="Clum A."/>
            <person name="Copeland A."/>
            <person name="Hainaut M."/>
            <person name="Haridas S."/>
            <person name="Labutti K."/>
            <person name="Lindquist E."/>
            <person name="Lipzen A."/>
            <person name="Khouja H.-R."/>
            <person name="Murat C."/>
            <person name="Ohm R."/>
            <person name="Olson A."/>
            <person name="Spatafora J."/>
            <person name="Veneault-Fourrey C."/>
            <person name="Henrissat B."/>
            <person name="Grigoriev I."/>
            <person name="Martin F."/>
            <person name="Perotto S."/>
        </authorList>
    </citation>
    <scope>NUCLEOTIDE SEQUENCE [LARGE SCALE GENOMIC DNA]</scope>
    <source>
        <strain evidence="2 3">E</strain>
    </source>
</reference>
<dbReference type="GeneID" id="36584377"/>
<protein>
    <recommendedName>
        <fullName evidence="1">Phytase-like domain-containing protein</fullName>
    </recommendedName>
</protein>
<dbReference type="STRING" id="1095630.A0A2J6SJ48"/>
<name>A0A2J6SJ48_9HELO</name>
<dbReference type="InterPro" id="IPR027372">
    <property type="entry name" value="Phytase-like_dom"/>
</dbReference>
<gene>
    <name evidence="2" type="ORF">K444DRAFT_547323</name>
</gene>
<dbReference type="RefSeq" id="XP_024727690.1">
    <property type="nucleotide sequence ID" value="XM_024876298.1"/>
</dbReference>
<dbReference type="InParanoid" id="A0A2J6SJ48"/>
<evidence type="ECO:0000259" key="1">
    <source>
        <dbReference type="Pfam" id="PF13449"/>
    </source>
</evidence>
<keyword evidence="3" id="KW-1185">Reference proteome</keyword>
<dbReference type="PANTHER" id="PTHR37957:SF1">
    <property type="entry name" value="PHYTASE-LIKE DOMAIN-CONTAINING PROTEIN"/>
    <property type="match status" value="1"/>
</dbReference>